<keyword evidence="1" id="KW-1133">Transmembrane helix</keyword>
<proteinExistence type="predicted"/>
<sequence>MRKEHIDLYKAPESADGKAQRVHSPLSLVFKLDWRWVAVFLTSVIVLLLVGIASVVLEGMLIAPDVLGYASTLARNSRYLHLPKTAAKPMSGPERARAIGGVKVMIQDVKPDKDVGKIALGLKHDRAEPLKPGRLYR</sequence>
<keyword evidence="3" id="KW-1185">Reference proteome</keyword>
<keyword evidence="1" id="KW-0472">Membrane</keyword>
<accession>A0AA39WSL4</accession>
<gene>
    <name evidence="2" type="ORF">B0T14DRAFT_522226</name>
</gene>
<organism evidence="2 3">
    <name type="scientific">Immersiella caudata</name>
    <dbReference type="NCBI Taxonomy" id="314043"/>
    <lineage>
        <taxon>Eukaryota</taxon>
        <taxon>Fungi</taxon>
        <taxon>Dikarya</taxon>
        <taxon>Ascomycota</taxon>
        <taxon>Pezizomycotina</taxon>
        <taxon>Sordariomycetes</taxon>
        <taxon>Sordariomycetidae</taxon>
        <taxon>Sordariales</taxon>
        <taxon>Lasiosphaeriaceae</taxon>
        <taxon>Immersiella</taxon>
    </lineage>
</organism>
<keyword evidence="1" id="KW-0812">Transmembrane</keyword>
<dbReference type="EMBL" id="JAULSU010000004">
    <property type="protein sequence ID" value="KAK0620831.1"/>
    <property type="molecule type" value="Genomic_DNA"/>
</dbReference>
<evidence type="ECO:0000313" key="2">
    <source>
        <dbReference type="EMBL" id="KAK0620831.1"/>
    </source>
</evidence>
<evidence type="ECO:0000256" key="1">
    <source>
        <dbReference type="SAM" id="Phobius"/>
    </source>
</evidence>
<dbReference type="AlphaFoldDB" id="A0AA39WSL4"/>
<reference evidence="2" key="1">
    <citation type="submission" date="2023-06" db="EMBL/GenBank/DDBJ databases">
        <title>Genome-scale phylogeny and comparative genomics of the fungal order Sordariales.</title>
        <authorList>
            <consortium name="Lawrence Berkeley National Laboratory"/>
            <person name="Hensen N."/>
            <person name="Bonometti L."/>
            <person name="Westerberg I."/>
            <person name="Brannstrom I.O."/>
            <person name="Guillou S."/>
            <person name="Cros-Aarteil S."/>
            <person name="Calhoun S."/>
            <person name="Haridas S."/>
            <person name="Kuo A."/>
            <person name="Mondo S."/>
            <person name="Pangilinan J."/>
            <person name="Riley R."/>
            <person name="Labutti K."/>
            <person name="Andreopoulos B."/>
            <person name="Lipzen A."/>
            <person name="Chen C."/>
            <person name="Yanf M."/>
            <person name="Daum C."/>
            <person name="Ng V."/>
            <person name="Clum A."/>
            <person name="Steindorff A."/>
            <person name="Ohm R."/>
            <person name="Martin F."/>
            <person name="Silar P."/>
            <person name="Natvig D."/>
            <person name="Lalanne C."/>
            <person name="Gautier V."/>
            <person name="Ament-Velasquez S.L."/>
            <person name="Kruys A."/>
            <person name="Hutchinson M.I."/>
            <person name="Powell A.J."/>
            <person name="Barry K."/>
            <person name="Miller A.N."/>
            <person name="Grigoriev I.V."/>
            <person name="Debuchy R."/>
            <person name="Gladieux P."/>
            <person name="Thoren M.H."/>
            <person name="Johannesson H."/>
        </authorList>
    </citation>
    <scope>NUCLEOTIDE SEQUENCE</scope>
    <source>
        <strain evidence="2">CBS 606.72</strain>
    </source>
</reference>
<protein>
    <submittedName>
        <fullName evidence="2">Uncharacterized protein</fullName>
    </submittedName>
</protein>
<name>A0AA39WSL4_9PEZI</name>
<dbReference type="Proteomes" id="UP001175000">
    <property type="component" value="Unassembled WGS sequence"/>
</dbReference>
<feature type="transmembrane region" description="Helical" evidence="1">
    <location>
        <begin position="34"/>
        <end position="57"/>
    </location>
</feature>
<evidence type="ECO:0000313" key="3">
    <source>
        <dbReference type="Proteomes" id="UP001175000"/>
    </source>
</evidence>
<comment type="caution">
    <text evidence="2">The sequence shown here is derived from an EMBL/GenBank/DDBJ whole genome shotgun (WGS) entry which is preliminary data.</text>
</comment>